<dbReference type="SMART" id="SM00448">
    <property type="entry name" value="REC"/>
    <property type="match status" value="1"/>
</dbReference>
<organism evidence="6">
    <name type="scientific">hydrothermal vent metagenome</name>
    <dbReference type="NCBI Taxonomy" id="652676"/>
    <lineage>
        <taxon>unclassified sequences</taxon>
        <taxon>metagenomes</taxon>
        <taxon>ecological metagenomes</taxon>
    </lineage>
</organism>
<dbReference type="AlphaFoldDB" id="A0A3B0TK16"/>
<evidence type="ECO:0000313" key="6">
    <source>
        <dbReference type="EMBL" id="VAW18328.1"/>
    </source>
</evidence>
<dbReference type="Pfam" id="PF00072">
    <property type="entry name" value="Response_reg"/>
    <property type="match status" value="1"/>
</dbReference>
<dbReference type="EMBL" id="UOEQ01000170">
    <property type="protein sequence ID" value="VAW18328.1"/>
    <property type="molecule type" value="Genomic_DNA"/>
</dbReference>
<keyword evidence="3" id="KW-0805">Transcription regulation</keyword>
<reference evidence="6" key="1">
    <citation type="submission" date="2018-06" db="EMBL/GenBank/DDBJ databases">
        <authorList>
            <person name="Zhirakovskaya E."/>
        </authorList>
    </citation>
    <scope>NUCLEOTIDE SEQUENCE</scope>
</reference>
<dbReference type="CDD" id="cd17550">
    <property type="entry name" value="REC_NtrX-like"/>
    <property type="match status" value="1"/>
</dbReference>
<dbReference type="InterPro" id="IPR001789">
    <property type="entry name" value="Sig_transdc_resp-reg_receiver"/>
</dbReference>
<feature type="domain" description="Response regulatory" evidence="5">
    <location>
        <begin position="4"/>
        <end position="120"/>
    </location>
</feature>
<dbReference type="FunFam" id="3.40.50.2300:FF:000018">
    <property type="entry name" value="DNA-binding transcriptional regulator NtrC"/>
    <property type="match status" value="1"/>
</dbReference>
<evidence type="ECO:0000256" key="2">
    <source>
        <dbReference type="ARBA" id="ARBA00023012"/>
    </source>
</evidence>
<gene>
    <name evidence="6" type="ORF">MNBD_ALPHA11-1361</name>
</gene>
<protein>
    <submittedName>
        <fullName evidence="6">Nitrogen regulation protein NtrX</fullName>
    </submittedName>
</protein>
<evidence type="ECO:0000259" key="5">
    <source>
        <dbReference type="PROSITE" id="PS50110"/>
    </source>
</evidence>
<dbReference type="GO" id="GO:0000160">
    <property type="term" value="P:phosphorelay signal transduction system"/>
    <property type="evidence" value="ECO:0007669"/>
    <property type="project" value="UniProtKB-KW"/>
</dbReference>
<keyword evidence="1" id="KW-0597">Phosphoprotein</keyword>
<dbReference type="PROSITE" id="PS50110">
    <property type="entry name" value="RESPONSE_REGULATORY"/>
    <property type="match status" value="1"/>
</dbReference>
<keyword evidence="4" id="KW-0804">Transcription</keyword>
<dbReference type="InterPro" id="IPR050595">
    <property type="entry name" value="Bact_response_regulator"/>
</dbReference>
<evidence type="ECO:0000256" key="3">
    <source>
        <dbReference type="ARBA" id="ARBA00023015"/>
    </source>
</evidence>
<name>A0A3B0TK16_9ZZZZ</name>
<sequence length="163" mass="18287">MAHEILIVDDEEDIRDLIAGILEDEGFETRTAHDADSALAEIAIRRPALVFLDIWMQGSRLDGLQLLDEFQSRYPEMPVVMISGHGNVETAVSAIRRGAFDYIEKPFKMDRLLLITERAMERAQLKSQVAELEVKSSFNETELAGLSVNIQEARSIIEKSGPT</sequence>
<dbReference type="SUPFAM" id="SSF52172">
    <property type="entry name" value="CheY-like"/>
    <property type="match status" value="1"/>
</dbReference>
<dbReference type="InterPro" id="IPR011006">
    <property type="entry name" value="CheY-like_superfamily"/>
</dbReference>
<keyword evidence="2" id="KW-0902">Two-component regulatory system</keyword>
<dbReference type="Gene3D" id="3.40.50.2300">
    <property type="match status" value="1"/>
</dbReference>
<evidence type="ECO:0000256" key="4">
    <source>
        <dbReference type="ARBA" id="ARBA00023163"/>
    </source>
</evidence>
<dbReference type="PANTHER" id="PTHR44591">
    <property type="entry name" value="STRESS RESPONSE REGULATOR PROTEIN 1"/>
    <property type="match status" value="1"/>
</dbReference>
<feature type="non-terminal residue" evidence="6">
    <location>
        <position position="163"/>
    </location>
</feature>
<evidence type="ECO:0000256" key="1">
    <source>
        <dbReference type="ARBA" id="ARBA00022553"/>
    </source>
</evidence>
<accession>A0A3B0TK16</accession>
<proteinExistence type="predicted"/>
<dbReference type="PANTHER" id="PTHR44591:SF14">
    <property type="entry name" value="PROTEIN PILG"/>
    <property type="match status" value="1"/>
</dbReference>